<dbReference type="InterPro" id="IPR015915">
    <property type="entry name" value="Kelch-typ_b-propeller"/>
</dbReference>
<dbReference type="InterPro" id="IPR000884">
    <property type="entry name" value="TSP1_rpt"/>
</dbReference>
<dbReference type="SUPFAM" id="SSF82895">
    <property type="entry name" value="TSP-1 type 1 repeat"/>
    <property type="match status" value="4"/>
</dbReference>
<proteinExistence type="predicted"/>
<gene>
    <name evidence="4" type="ORF">OKIOD_LOCUS15809</name>
</gene>
<keyword evidence="3" id="KW-0175">Coiled coil</keyword>
<feature type="coiled-coil region" evidence="3">
    <location>
        <begin position="89"/>
        <end position="123"/>
    </location>
</feature>
<dbReference type="PANTHER" id="PTHR22906">
    <property type="entry name" value="PROPERDIN"/>
    <property type="match status" value="1"/>
</dbReference>
<reference evidence="4 5" key="1">
    <citation type="submission" date="2021-04" db="EMBL/GenBank/DDBJ databases">
        <authorList>
            <person name="Bliznina A."/>
        </authorList>
    </citation>
    <scope>NUCLEOTIDE SEQUENCE [LARGE SCALE GENOMIC DNA]</scope>
</reference>
<organism evidence="4 5">
    <name type="scientific">Oikopleura dioica</name>
    <name type="common">Tunicate</name>
    <dbReference type="NCBI Taxonomy" id="34765"/>
    <lineage>
        <taxon>Eukaryota</taxon>
        <taxon>Metazoa</taxon>
        <taxon>Chordata</taxon>
        <taxon>Tunicata</taxon>
        <taxon>Appendicularia</taxon>
        <taxon>Copelata</taxon>
        <taxon>Oikopleuridae</taxon>
        <taxon>Oikopleura</taxon>
    </lineage>
</organism>
<evidence type="ECO:0000256" key="3">
    <source>
        <dbReference type="SAM" id="Coils"/>
    </source>
</evidence>
<dbReference type="Proteomes" id="UP001158576">
    <property type="component" value="Chromosome 2"/>
</dbReference>
<evidence type="ECO:0000313" key="5">
    <source>
        <dbReference type="Proteomes" id="UP001158576"/>
    </source>
</evidence>
<accession>A0ABN7T8E7</accession>
<sequence length="648" mass="72712">MDTLINKLSVEFHELELNFDKLMDSMNSQSSDTGVSSTVVAALEVKIDKVKTNFFDAQKDFQDFKNQLYLLDAKLDNQNENIKNMSRHTHSLPQELVALENKMKELQDELDRAKKEGISINNVQTTPAPTSNTRYPAADNWGSWQSCSVTCGRGTKRRYNNNLSSSNRVQNVPCEEKPCVSWSSWSSCSKTCGTGERRRENLTSMDMFNSESQKEACNTQPCPAEIPWSQWSVCTKTCGGGRRTRHSGSEVENDRCNTVNCPGWTEWSECSATCDGGTKTRNYIQYNSFNQPRSVDEEERVCNRVTCPWTEWSDCSVTCGEGFKSRRRGDREYKRRCIMSACTETTPFFNTTPPPNGDGMMGEIVIIGGRRGRSDKIGPKTVKSIQLSDGSEEIWSTDFELGWHRSCSVSFGGRIYVIGGSFTGQNIYEVSHSNTRKLNTELTSKFYYHSCAIMNNRVWIVAGSGGQGKNAVSFDIGFRQERFEPILRDSHYGGALVALHDEYLLISGGNSPRANSMEALIDGRTSWSFSSSLPERISGHQMIADPESNKMFALGGYDGHKERNEIYMIDMSCVVAKQCRLNSPAWSKAGTLHSPRDSHVSVLYRNKIYSFGGFTRTSLPDEFFSLESMNSEIMSTSHSLNSHTAVLL</sequence>
<dbReference type="EMBL" id="OU015567">
    <property type="protein sequence ID" value="CAG5112877.1"/>
    <property type="molecule type" value="Genomic_DNA"/>
</dbReference>
<dbReference type="SMART" id="SM00209">
    <property type="entry name" value="TSP1"/>
    <property type="match status" value="5"/>
</dbReference>
<dbReference type="Pfam" id="PF00090">
    <property type="entry name" value="TSP_1"/>
    <property type="match status" value="5"/>
</dbReference>
<keyword evidence="5" id="KW-1185">Reference proteome</keyword>
<dbReference type="InterPro" id="IPR052065">
    <property type="entry name" value="Compl_asym_regulator"/>
</dbReference>
<evidence type="ECO:0000313" key="4">
    <source>
        <dbReference type="EMBL" id="CAG5112877.1"/>
    </source>
</evidence>
<dbReference type="Gene3D" id="2.120.10.80">
    <property type="entry name" value="Kelch-type beta propeller"/>
    <property type="match status" value="2"/>
</dbReference>
<dbReference type="SUPFAM" id="SSF117281">
    <property type="entry name" value="Kelch motif"/>
    <property type="match status" value="1"/>
</dbReference>
<keyword evidence="2" id="KW-1015">Disulfide bond</keyword>
<dbReference type="PROSITE" id="PS50092">
    <property type="entry name" value="TSP1"/>
    <property type="match status" value="4"/>
</dbReference>
<dbReference type="Gene3D" id="2.20.100.10">
    <property type="entry name" value="Thrombospondin type-1 (TSP1) repeat"/>
    <property type="match status" value="4"/>
</dbReference>
<evidence type="ECO:0000256" key="2">
    <source>
        <dbReference type="ARBA" id="ARBA00023157"/>
    </source>
</evidence>
<dbReference type="PANTHER" id="PTHR22906:SF21">
    <property type="entry name" value="SEMA DOMAIN-CONTAINING PROTEIN"/>
    <property type="match status" value="1"/>
</dbReference>
<name>A0ABN7T8E7_OIKDI</name>
<evidence type="ECO:0000256" key="1">
    <source>
        <dbReference type="ARBA" id="ARBA00022737"/>
    </source>
</evidence>
<protein>
    <submittedName>
        <fullName evidence="4">Oidioi.mRNA.OKI2018_I69.chr2.g7044.t1.cds</fullName>
    </submittedName>
</protein>
<dbReference type="InterPro" id="IPR036383">
    <property type="entry name" value="TSP1_rpt_sf"/>
</dbReference>
<keyword evidence="1" id="KW-0677">Repeat</keyword>